<keyword evidence="4 6" id="KW-0472">Membrane</keyword>
<feature type="region of interest" description="Disordered" evidence="5">
    <location>
        <begin position="1"/>
        <end position="21"/>
    </location>
</feature>
<dbReference type="GO" id="GO:0016020">
    <property type="term" value="C:membrane"/>
    <property type="evidence" value="ECO:0007669"/>
    <property type="project" value="UniProtKB-SubCell"/>
</dbReference>
<evidence type="ECO:0000256" key="4">
    <source>
        <dbReference type="ARBA" id="ARBA00023136"/>
    </source>
</evidence>
<dbReference type="Pfam" id="PF04228">
    <property type="entry name" value="Zn_peptidase"/>
    <property type="match status" value="1"/>
</dbReference>
<dbReference type="PANTHER" id="PTHR30168:SF0">
    <property type="entry name" value="INNER MEMBRANE PROTEIN"/>
    <property type="match status" value="1"/>
</dbReference>
<dbReference type="PANTHER" id="PTHR30168">
    <property type="entry name" value="PUTATIVE MEMBRANE PROTEIN YPFJ"/>
    <property type="match status" value="1"/>
</dbReference>
<evidence type="ECO:0000313" key="8">
    <source>
        <dbReference type="Proteomes" id="UP000199086"/>
    </source>
</evidence>
<dbReference type="RefSeq" id="WP_092605461.1">
    <property type="nucleotide sequence ID" value="NZ_FMYF01000001.1"/>
</dbReference>
<organism evidence="7 8">
    <name type="scientific">Raineyella antarctica</name>
    <dbReference type="NCBI Taxonomy" id="1577474"/>
    <lineage>
        <taxon>Bacteria</taxon>
        <taxon>Bacillati</taxon>
        <taxon>Actinomycetota</taxon>
        <taxon>Actinomycetes</taxon>
        <taxon>Propionibacteriales</taxon>
        <taxon>Propionibacteriaceae</taxon>
        <taxon>Raineyella</taxon>
    </lineage>
</organism>
<feature type="transmembrane region" description="Helical" evidence="6">
    <location>
        <begin position="21"/>
        <end position="44"/>
    </location>
</feature>
<comment type="subcellular location">
    <subcellularLocation>
        <location evidence="1">Membrane</location>
        <topology evidence="1">Single-pass membrane protein</topology>
    </subcellularLocation>
</comment>
<dbReference type="OrthoDB" id="9774900at2"/>
<evidence type="ECO:0000313" key="7">
    <source>
        <dbReference type="EMBL" id="SDB79924.1"/>
    </source>
</evidence>
<keyword evidence="2 6" id="KW-0812">Transmembrane</keyword>
<protein>
    <recommendedName>
        <fullName evidence="9">Neutral zinc metallopeptidase</fullName>
    </recommendedName>
</protein>
<evidence type="ECO:0000256" key="1">
    <source>
        <dbReference type="ARBA" id="ARBA00004167"/>
    </source>
</evidence>
<evidence type="ECO:0000256" key="6">
    <source>
        <dbReference type="SAM" id="Phobius"/>
    </source>
</evidence>
<feature type="region of interest" description="Disordered" evidence="5">
    <location>
        <begin position="236"/>
        <end position="258"/>
    </location>
</feature>
<dbReference type="Proteomes" id="UP000199086">
    <property type="component" value="Unassembled WGS sequence"/>
</dbReference>
<feature type="compositionally biased region" description="Polar residues" evidence="5">
    <location>
        <begin position="1"/>
        <end position="11"/>
    </location>
</feature>
<name>A0A1G6GD77_9ACTN</name>
<evidence type="ECO:0008006" key="9">
    <source>
        <dbReference type="Google" id="ProtNLM"/>
    </source>
</evidence>
<proteinExistence type="predicted"/>
<dbReference type="STRING" id="1577474.GA0111570_101197"/>
<keyword evidence="8" id="KW-1185">Reference proteome</keyword>
<keyword evidence="3 6" id="KW-1133">Transmembrane helix</keyword>
<dbReference type="AlphaFoldDB" id="A0A1G6GD77"/>
<evidence type="ECO:0000256" key="2">
    <source>
        <dbReference type="ARBA" id="ARBA00022692"/>
    </source>
</evidence>
<dbReference type="EMBL" id="FMYF01000001">
    <property type="protein sequence ID" value="SDB79924.1"/>
    <property type="molecule type" value="Genomic_DNA"/>
</dbReference>
<evidence type="ECO:0000256" key="5">
    <source>
        <dbReference type="SAM" id="MobiDB-lite"/>
    </source>
</evidence>
<reference evidence="7 8" key="1">
    <citation type="submission" date="2016-06" db="EMBL/GenBank/DDBJ databases">
        <authorList>
            <person name="Olsen C.W."/>
            <person name="Carey S."/>
            <person name="Hinshaw L."/>
            <person name="Karasin A.I."/>
        </authorList>
    </citation>
    <scope>NUCLEOTIDE SEQUENCE [LARGE SCALE GENOMIC DNA]</scope>
    <source>
        <strain evidence="7 8">LZ-22</strain>
    </source>
</reference>
<sequence length="285" mass="30189">MKFNENASLDPSRSSSGGGSGGGRIAVGGVGGLILILVALFFGIDPTGILGQSGDTGNTGQNTLQNCTSVKATETNPECRFVVYENSLNNYWAAALQDYHSPKQFTMFNGQIQTGCGTATSAVGPFYCPADESIYLDESFFTTLQQQFGAASTPAVEAYVLAHEYGHHIQNQIGVLDRVQQGGTGAGSPAVRSELQADCFAGVWFANASKDPNGPIAEVSKQDILEARSAAEAIGDDKIQQNTSGRVDRESWTHGSSAQREKWLLAGYTSGDPNKCDTWSARDLG</sequence>
<gene>
    <name evidence="7" type="ORF">GA0111570_101197</name>
</gene>
<evidence type="ECO:0000256" key="3">
    <source>
        <dbReference type="ARBA" id="ARBA00022989"/>
    </source>
</evidence>
<dbReference type="InterPro" id="IPR007343">
    <property type="entry name" value="Uncharacterised_pept_Zn_put"/>
</dbReference>
<dbReference type="SUPFAM" id="SSF55486">
    <property type="entry name" value="Metalloproteases ('zincins'), catalytic domain"/>
    <property type="match status" value="1"/>
</dbReference>
<accession>A0A1G6GD77</accession>